<feature type="region of interest" description="Disordered" evidence="1">
    <location>
        <begin position="1"/>
        <end position="32"/>
    </location>
</feature>
<reference evidence="4" key="1">
    <citation type="submission" date="2017-02" db="UniProtKB">
        <authorList>
            <consortium name="WormBaseParasite"/>
        </authorList>
    </citation>
    <scope>IDENTIFICATION</scope>
</reference>
<organism evidence="4">
    <name type="scientific">Brugia pahangi</name>
    <name type="common">Filarial nematode worm</name>
    <dbReference type="NCBI Taxonomy" id="6280"/>
    <lineage>
        <taxon>Eukaryota</taxon>
        <taxon>Metazoa</taxon>
        <taxon>Ecdysozoa</taxon>
        <taxon>Nematoda</taxon>
        <taxon>Chromadorea</taxon>
        <taxon>Rhabditida</taxon>
        <taxon>Spirurina</taxon>
        <taxon>Spiruromorpha</taxon>
        <taxon>Filarioidea</taxon>
        <taxon>Onchocercidae</taxon>
        <taxon>Brugia</taxon>
    </lineage>
</organism>
<dbReference type="Proteomes" id="UP000278627">
    <property type="component" value="Unassembled WGS sequence"/>
</dbReference>
<sequence length="32" mass="3726">MGNQYHKPMPVNEDEIEPYTRQKGDSPYTRSG</sequence>
<evidence type="ECO:0000313" key="4">
    <source>
        <dbReference type="WBParaSite" id="BPAG_0000694001-mRNA-1"/>
    </source>
</evidence>
<name>A0A0N4TFF2_BRUPA</name>
<evidence type="ECO:0000313" key="3">
    <source>
        <dbReference type="Proteomes" id="UP000278627"/>
    </source>
</evidence>
<dbReference type="AlphaFoldDB" id="A0A0N4TFF2"/>
<dbReference type="STRING" id="6280.A0A0N4TFF2"/>
<dbReference type="EMBL" id="UZAD01007021">
    <property type="protein sequence ID" value="VDN88088.1"/>
    <property type="molecule type" value="Genomic_DNA"/>
</dbReference>
<gene>
    <name evidence="2" type="ORF">BPAG_LOCUS6902</name>
</gene>
<keyword evidence="3" id="KW-1185">Reference proteome</keyword>
<evidence type="ECO:0000313" key="2">
    <source>
        <dbReference type="EMBL" id="VDN88088.1"/>
    </source>
</evidence>
<reference evidence="2 3" key="2">
    <citation type="submission" date="2018-11" db="EMBL/GenBank/DDBJ databases">
        <authorList>
            <consortium name="Pathogen Informatics"/>
        </authorList>
    </citation>
    <scope>NUCLEOTIDE SEQUENCE [LARGE SCALE GENOMIC DNA]</scope>
</reference>
<proteinExistence type="predicted"/>
<accession>A0A0N4TFF2</accession>
<dbReference type="WBParaSite" id="BPAG_0000694001-mRNA-1">
    <property type="protein sequence ID" value="BPAG_0000694001-mRNA-1"/>
    <property type="gene ID" value="BPAG_0000694001"/>
</dbReference>
<protein>
    <submittedName>
        <fullName evidence="4">YjzC family protein</fullName>
    </submittedName>
</protein>
<evidence type="ECO:0000256" key="1">
    <source>
        <dbReference type="SAM" id="MobiDB-lite"/>
    </source>
</evidence>